<keyword evidence="12" id="KW-1185">Reference proteome</keyword>
<evidence type="ECO:0000256" key="4">
    <source>
        <dbReference type="ARBA" id="ARBA00022598"/>
    </source>
</evidence>
<dbReference type="Gene3D" id="3.90.170.10">
    <property type="entry name" value="Adenylosuccinate Synthetase, subunit A, domain 3"/>
    <property type="match status" value="1"/>
</dbReference>
<dbReference type="GO" id="GO:0004019">
    <property type="term" value="F:adenylosuccinate synthase activity"/>
    <property type="evidence" value="ECO:0007669"/>
    <property type="project" value="UniProtKB-UniRule"/>
</dbReference>
<dbReference type="InterPro" id="IPR027417">
    <property type="entry name" value="P-loop_NTPase"/>
</dbReference>
<dbReference type="SMART" id="SM00788">
    <property type="entry name" value="Adenylsucc_synt"/>
    <property type="match status" value="1"/>
</dbReference>
<dbReference type="InterPro" id="IPR001114">
    <property type="entry name" value="Adenylosuccinate_synthetase"/>
</dbReference>
<dbReference type="InterPro" id="IPR042111">
    <property type="entry name" value="Adenylosuccinate_synth_dom3"/>
</dbReference>
<comment type="subcellular location">
    <subcellularLocation>
        <location evidence="10">Cytoplasm</location>
    </subcellularLocation>
</comment>
<comment type="subunit">
    <text evidence="2 10">Homodimer.</text>
</comment>
<dbReference type="AlphaFoldDB" id="A0A6A6R701"/>
<dbReference type="Gene3D" id="3.40.440.10">
    <property type="entry name" value="Adenylosuccinate Synthetase, subunit A, domain 1"/>
    <property type="match status" value="1"/>
</dbReference>
<comment type="catalytic activity">
    <reaction evidence="10">
        <text>IMP + L-aspartate + GTP = N(6)-(1,2-dicarboxyethyl)-AMP + GDP + phosphate + 2 H(+)</text>
        <dbReference type="Rhea" id="RHEA:15753"/>
        <dbReference type="ChEBI" id="CHEBI:15378"/>
        <dbReference type="ChEBI" id="CHEBI:29991"/>
        <dbReference type="ChEBI" id="CHEBI:37565"/>
        <dbReference type="ChEBI" id="CHEBI:43474"/>
        <dbReference type="ChEBI" id="CHEBI:57567"/>
        <dbReference type="ChEBI" id="CHEBI:58053"/>
        <dbReference type="ChEBI" id="CHEBI:58189"/>
        <dbReference type="EC" id="6.3.4.4"/>
    </reaction>
</comment>
<keyword evidence="6 10" id="KW-0547">Nucleotide-binding</keyword>
<feature type="binding site" evidence="10">
    <location>
        <position position="81"/>
    </location>
    <ligand>
        <name>IMP</name>
        <dbReference type="ChEBI" id="CHEBI:58053"/>
    </ligand>
</feature>
<dbReference type="GO" id="GO:0000287">
    <property type="term" value="F:magnesium ion binding"/>
    <property type="evidence" value="ECO:0007669"/>
    <property type="project" value="UniProtKB-UniRule"/>
</dbReference>
<dbReference type="FunFam" id="3.90.170.10:FF:000001">
    <property type="entry name" value="Adenylosuccinate synthetase"/>
    <property type="match status" value="1"/>
</dbReference>
<evidence type="ECO:0000313" key="11">
    <source>
        <dbReference type="EMBL" id="KAF2500321.1"/>
    </source>
</evidence>
<keyword evidence="7 10" id="KW-0658">Purine biosynthesis</keyword>
<evidence type="ECO:0000256" key="5">
    <source>
        <dbReference type="ARBA" id="ARBA00022723"/>
    </source>
</evidence>
<comment type="pathway">
    <text evidence="10">Purine metabolism; AMP biosynthesis via de novo pathway; AMP from IMP: step 1/2.</text>
</comment>
<protein>
    <recommendedName>
        <fullName evidence="10">Adenylosuccinate synthetase</fullName>
        <shortName evidence="10">AMPSase</shortName>
        <shortName evidence="10">AdSS</shortName>
        <ecNumber evidence="10">6.3.4.4</ecNumber>
    </recommendedName>
    <alternativeName>
        <fullName evidence="10">IMP--aspartate ligase</fullName>
    </alternativeName>
</protein>
<feature type="binding site" evidence="10">
    <location>
        <position position="162"/>
    </location>
    <ligand>
        <name>GTP</name>
        <dbReference type="ChEBI" id="CHEBI:37565"/>
    </ligand>
</feature>
<comment type="cofactor">
    <cofactor evidence="10">
        <name>Mg(2+)</name>
        <dbReference type="ChEBI" id="CHEBI:18420"/>
    </cofactor>
    <text evidence="10">Binds 1 Mg(2+) ion per subunit.</text>
</comment>
<keyword evidence="3 10" id="KW-0963">Cytoplasm</keyword>
<dbReference type="Proteomes" id="UP000799750">
    <property type="component" value="Unassembled WGS sequence"/>
</dbReference>
<dbReference type="SUPFAM" id="SSF52540">
    <property type="entry name" value="P-loop containing nucleoside triphosphate hydrolases"/>
    <property type="match status" value="1"/>
</dbReference>
<keyword evidence="9 10" id="KW-0342">GTP-binding</keyword>
<sequence>MTRSGIRIADLFDEEVFEAKLRRLAYGFQKRFGDLLKYNVEDELSKYKELREKLAPYVIDQIPLLNDAKAKKSQILVEGANAIMLDIDYGTYPFVTSSNTGLGGVLTGLSLGWRSIKEVVGVTKAYTTRVGSGPFPTEQLNEVGEKLQGVGREVGVTTGRKRRCGWLDLVIIKYSHDVNDYTSLNLTKLDVLDDFEELKVATGYSYQGQKLESFPANPELLAKVDVTYETLPGWKKPTTGAKTFYDLPLNARKYVEFIEKTVGVHIKWIGVGPNREHMIVR</sequence>
<dbReference type="GO" id="GO:0005737">
    <property type="term" value="C:cytoplasm"/>
    <property type="evidence" value="ECO:0007669"/>
    <property type="project" value="UniProtKB-SubCell"/>
</dbReference>
<evidence type="ECO:0000256" key="8">
    <source>
        <dbReference type="ARBA" id="ARBA00022842"/>
    </source>
</evidence>
<feature type="binding site" evidence="10">
    <location>
        <begin position="188"/>
        <end position="190"/>
    </location>
    <ligand>
        <name>GTP</name>
        <dbReference type="ChEBI" id="CHEBI:37565"/>
    </ligand>
</feature>
<dbReference type="EC" id="6.3.4.4" evidence="10"/>
<keyword evidence="11" id="KW-0378">Hydrolase</keyword>
<gene>
    <name evidence="11" type="ORF">BU16DRAFT_523123</name>
</gene>
<evidence type="ECO:0000256" key="7">
    <source>
        <dbReference type="ARBA" id="ARBA00022755"/>
    </source>
</evidence>
<feature type="binding site" evidence="10">
    <location>
        <position position="96"/>
    </location>
    <ligand>
        <name>IMP</name>
        <dbReference type="ChEBI" id="CHEBI:58053"/>
    </ligand>
</feature>
<dbReference type="EMBL" id="MU004183">
    <property type="protein sequence ID" value="KAF2500321.1"/>
    <property type="molecule type" value="Genomic_DNA"/>
</dbReference>
<evidence type="ECO:0000256" key="9">
    <source>
        <dbReference type="ARBA" id="ARBA00023134"/>
    </source>
</evidence>
<reference evidence="11" key="1">
    <citation type="journal article" date="2020" name="Stud. Mycol.">
        <title>101 Dothideomycetes genomes: a test case for predicting lifestyles and emergence of pathogens.</title>
        <authorList>
            <person name="Haridas S."/>
            <person name="Albert R."/>
            <person name="Binder M."/>
            <person name="Bloem J."/>
            <person name="Labutti K."/>
            <person name="Salamov A."/>
            <person name="Andreopoulos B."/>
            <person name="Baker S."/>
            <person name="Barry K."/>
            <person name="Bills G."/>
            <person name="Bluhm B."/>
            <person name="Cannon C."/>
            <person name="Castanera R."/>
            <person name="Culley D."/>
            <person name="Daum C."/>
            <person name="Ezra D."/>
            <person name="Gonzalez J."/>
            <person name="Henrissat B."/>
            <person name="Kuo A."/>
            <person name="Liang C."/>
            <person name="Lipzen A."/>
            <person name="Lutzoni F."/>
            <person name="Magnuson J."/>
            <person name="Mondo S."/>
            <person name="Nolan M."/>
            <person name="Ohm R."/>
            <person name="Pangilinan J."/>
            <person name="Park H.-J."/>
            <person name="Ramirez L."/>
            <person name="Alfaro M."/>
            <person name="Sun H."/>
            <person name="Tritt A."/>
            <person name="Yoshinaga Y."/>
            <person name="Zwiers L.-H."/>
            <person name="Turgeon B."/>
            <person name="Goodwin S."/>
            <person name="Spatafora J."/>
            <person name="Crous P."/>
            <person name="Grigoriev I."/>
        </authorList>
    </citation>
    <scope>NUCLEOTIDE SEQUENCE</scope>
    <source>
        <strain evidence="11">CBS 269.34</strain>
    </source>
</reference>
<dbReference type="Pfam" id="PF00709">
    <property type="entry name" value="Adenylsucc_synt"/>
    <property type="match status" value="1"/>
</dbReference>
<evidence type="ECO:0000256" key="1">
    <source>
        <dbReference type="ARBA" id="ARBA00003779"/>
    </source>
</evidence>
<keyword evidence="8 10" id="KW-0460">Magnesium</keyword>
<dbReference type="OrthoDB" id="10265645at2759"/>
<dbReference type="PANTHER" id="PTHR11846">
    <property type="entry name" value="ADENYLOSUCCINATE SYNTHETASE"/>
    <property type="match status" value="1"/>
</dbReference>
<evidence type="ECO:0000313" key="12">
    <source>
        <dbReference type="Proteomes" id="UP000799750"/>
    </source>
</evidence>
<comment type="function">
    <text evidence="10">Plays an important role in the de novo pathway and in the salvage pathway of purine nucleotide biosynthesis. Catalyzes the first commited step in the biosynthesis of AMP from IMP.</text>
</comment>
<dbReference type="GO" id="GO:0044208">
    <property type="term" value="P:'de novo' AMP biosynthetic process"/>
    <property type="evidence" value="ECO:0007669"/>
    <property type="project" value="UniProtKB-UniRule"/>
</dbReference>
<accession>A0A6A6R701</accession>
<dbReference type="GO" id="GO:0046040">
    <property type="term" value="P:IMP metabolic process"/>
    <property type="evidence" value="ECO:0007669"/>
    <property type="project" value="TreeGrafter"/>
</dbReference>
<evidence type="ECO:0000256" key="2">
    <source>
        <dbReference type="ARBA" id="ARBA00011738"/>
    </source>
</evidence>
<dbReference type="GO" id="GO:0005525">
    <property type="term" value="F:GTP binding"/>
    <property type="evidence" value="ECO:0007669"/>
    <property type="project" value="UniProtKB-UniRule"/>
</dbReference>
<feature type="binding site" evidence="10">
    <location>
        <position position="3"/>
    </location>
    <ligand>
        <name>IMP</name>
        <dbReference type="ChEBI" id="CHEBI:58053"/>
        <note>ligand shared between dimeric partners</note>
    </ligand>
</feature>
<proteinExistence type="inferred from homology"/>
<organism evidence="11 12">
    <name type="scientific">Lophium mytilinum</name>
    <dbReference type="NCBI Taxonomy" id="390894"/>
    <lineage>
        <taxon>Eukaryota</taxon>
        <taxon>Fungi</taxon>
        <taxon>Dikarya</taxon>
        <taxon>Ascomycota</taxon>
        <taxon>Pezizomycotina</taxon>
        <taxon>Dothideomycetes</taxon>
        <taxon>Pleosporomycetidae</taxon>
        <taxon>Mytilinidiales</taxon>
        <taxon>Mytilinidiaceae</taxon>
        <taxon>Lophium</taxon>
    </lineage>
</organism>
<dbReference type="PANTHER" id="PTHR11846:SF0">
    <property type="entry name" value="ADENYLOSUCCINATE SYNTHETASE"/>
    <property type="match status" value="1"/>
</dbReference>
<dbReference type="UniPathway" id="UPA00075">
    <property type="reaction ID" value="UER00335"/>
</dbReference>
<feature type="binding site" evidence="10">
    <location>
        <begin position="156"/>
        <end position="162"/>
    </location>
    <ligand>
        <name>substrate</name>
    </ligand>
</feature>
<comment type="function">
    <text evidence="1">Plays an important role in the de novo pathway and in the salvage pathway of purine nucleotide biosynthesis. Catalyzes the first committed step in the biosynthesis of AMP from IMP.</text>
</comment>
<feature type="binding site" evidence="10">
    <location>
        <begin position="270"/>
        <end position="272"/>
    </location>
    <ligand>
        <name>GTP</name>
        <dbReference type="ChEBI" id="CHEBI:37565"/>
    </ligand>
</feature>
<comment type="caution">
    <text evidence="10">Lacks conserved residue(s) required for the propagation of feature annotation.</text>
</comment>
<dbReference type="GO" id="GO:0016787">
    <property type="term" value="F:hydrolase activity"/>
    <property type="evidence" value="ECO:0007669"/>
    <property type="project" value="UniProtKB-KW"/>
</dbReference>
<evidence type="ECO:0000256" key="6">
    <source>
        <dbReference type="ARBA" id="ARBA00022741"/>
    </source>
</evidence>
<dbReference type="HAMAP" id="MF_00011">
    <property type="entry name" value="Adenylosucc_synth"/>
    <property type="match status" value="1"/>
</dbReference>
<evidence type="ECO:0000256" key="10">
    <source>
        <dbReference type="HAMAP-Rule" id="MF_03125"/>
    </source>
</evidence>
<evidence type="ECO:0000256" key="3">
    <source>
        <dbReference type="ARBA" id="ARBA00022490"/>
    </source>
</evidence>
<dbReference type="InterPro" id="IPR042109">
    <property type="entry name" value="Adenylosuccinate_synth_dom1"/>
</dbReference>
<keyword evidence="4 10" id="KW-0436">Ligase</keyword>
<feature type="binding site" evidence="10">
    <location>
        <position position="160"/>
    </location>
    <ligand>
        <name>IMP</name>
        <dbReference type="ChEBI" id="CHEBI:58053"/>
    </ligand>
</feature>
<name>A0A6A6R701_9PEZI</name>
<keyword evidence="5 10" id="KW-0479">Metal-binding</keyword>
<comment type="similarity">
    <text evidence="10">Belongs to the adenylosuccinate synthetase family.</text>
</comment>